<sequence>MTLSVDVSSTGPVRARTIVTADPELDDLNSMIRFLLYANELDVEGLIYASSRFHWSGDGKTPFFLPGREYTEPQLSWRWAQGERFIDDAIDAYEQVHPNLLVHDSRYPSADALRAVVRVGNVEFEGDVAEETPGSQLIAETLLDDDPRPVHLQVWAGTSTIARALMSIEERFAGSPEWPAVHAAVSRKAVITKFASQDGTYDSYIRPVWPDIRVTDVATMTWGYLARVVIQQPELQYLGAEWMRESVTSVGPLGALYRTWGDGRQMVPGDFTDYFHLSGQTADELRELGYAVWVEPQRLGEWISEGDTTTMLNLLVPGLRGHEHPGHGGWGGRARRVGDGPDTWETRGAVDARADGLAPDVAAPDVAAPDEAAPNEAASDESSVTRWFADAQNDFAARLQWSVRSRFDEANHAPVVMVDRVDLEMRAGERVMLSAAVSDPDGDSVSGRWWQYREAGSYAGQVVLTPVDGATDTQISVEVEVPGDAVAEQTIHLIAEAVDDGVPALKGYQRVILTVV</sequence>
<reference evidence="4" key="1">
    <citation type="submission" date="2017-04" db="EMBL/GenBank/DDBJ databases">
        <authorList>
            <person name="Varghese N."/>
            <person name="Submissions S."/>
        </authorList>
    </citation>
    <scope>NUCLEOTIDE SEQUENCE [LARGE SCALE GENOMIC DNA]</scope>
    <source>
        <strain evidence="4">VKM Ac-2510</strain>
    </source>
</reference>
<dbReference type="GO" id="GO:0005975">
    <property type="term" value="P:carbohydrate metabolic process"/>
    <property type="evidence" value="ECO:0007669"/>
    <property type="project" value="UniProtKB-ARBA"/>
</dbReference>
<evidence type="ECO:0000313" key="3">
    <source>
        <dbReference type="EMBL" id="SMG25134.1"/>
    </source>
</evidence>
<name>A0A1X7JC95_9MICO</name>
<feature type="domain" description="Cellulose-binding Sde182 C-terminal" evidence="2">
    <location>
        <begin position="431"/>
        <end position="515"/>
    </location>
</feature>
<dbReference type="InterPro" id="IPR048527">
    <property type="entry name" value="Sde182_C"/>
</dbReference>
<gene>
    <name evidence="3" type="ORF">SAMN06296010_1234</name>
</gene>
<proteinExistence type="predicted"/>
<dbReference type="STRING" id="150121.SAMN06296010_1234"/>
<feature type="domain" description="Cellulose-binding Sde182 nucleoside hydrolase-like" evidence="1">
    <location>
        <begin position="16"/>
        <end position="333"/>
    </location>
</feature>
<evidence type="ECO:0008006" key="5">
    <source>
        <dbReference type="Google" id="ProtNLM"/>
    </source>
</evidence>
<dbReference type="Gene3D" id="3.90.245.10">
    <property type="entry name" value="Ribonucleoside hydrolase-like"/>
    <property type="match status" value="1"/>
</dbReference>
<dbReference type="EMBL" id="FXAY01000002">
    <property type="protein sequence ID" value="SMG25134.1"/>
    <property type="molecule type" value="Genomic_DNA"/>
</dbReference>
<dbReference type="InterPro" id="IPR013783">
    <property type="entry name" value="Ig-like_fold"/>
</dbReference>
<accession>A0A1X7JC95</accession>
<dbReference type="GO" id="GO:0016799">
    <property type="term" value="F:hydrolase activity, hydrolyzing N-glycosyl compounds"/>
    <property type="evidence" value="ECO:0007669"/>
    <property type="project" value="InterPro"/>
</dbReference>
<dbReference type="RefSeq" id="WP_085484092.1">
    <property type="nucleotide sequence ID" value="NZ_FXAY01000002.1"/>
</dbReference>
<dbReference type="Proteomes" id="UP000193244">
    <property type="component" value="Unassembled WGS sequence"/>
</dbReference>
<dbReference type="Gene3D" id="2.60.40.10">
    <property type="entry name" value="Immunoglobulins"/>
    <property type="match status" value="1"/>
</dbReference>
<dbReference type="AlphaFoldDB" id="A0A1X7JC95"/>
<keyword evidence="4" id="KW-1185">Reference proteome</keyword>
<dbReference type="Pfam" id="PF21027">
    <property type="entry name" value="Sde0182_C"/>
    <property type="match status" value="1"/>
</dbReference>
<dbReference type="Pfam" id="PF07632">
    <property type="entry name" value="Sde182_NH-like"/>
    <property type="match status" value="1"/>
</dbReference>
<evidence type="ECO:0000259" key="2">
    <source>
        <dbReference type="Pfam" id="PF21027"/>
    </source>
</evidence>
<protein>
    <recommendedName>
        <fullName evidence="5">DUF1593 domain-containing protein</fullName>
    </recommendedName>
</protein>
<dbReference type="InterPro" id="IPR011483">
    <property type="entry name" value="Sde182_NH-like"/>
</dbReference>
<organism evidence="3 4">
    <name type="scientific">Agreia pratensis</name>
    <dbReference type="NCBI Taxonomy" id="150121"/>
    <lineage>
        <taxon>Bacteria</taxon>
        <taxon>Bacillati</taxon>
        <taxon>Actinomycetota</taxon>
        <taxon>Actinomycetes</taxon>
        <taxon>Micrococcales</taxon>
        <taxon>Microbacteriaceae</taxon>
        <taxon>Agreia</taxon>
    </lineage>
</organism>
<evidence type="ECO:0000313" key="4">
    <source>
        <dbReference type="Proteomes" id="UP000193244"/>
    </source>
</evidence>
<dbReference type="OrthoDB" id="253051at2"/>
<evidence type="ECO:0000259" key="1">
    <source>
        <dbReference type="Pfam" id="PF07632"/>
    </source>
</evidence>
<dbReference type="InterPro" id="IPR036452">
    <property type="entry name" value="Ribo_hydro-like"/>
</dbReference>